<gene>
    <name evidence="2" type="ORF">KC19_12G101800</name>
</gene>
<feature type="transmembrane region" description="Helical" evidence="1">
    <location>
        <begin position="63"/>
        <end position="79"/>
    </location>
</feature>
<keyword evidence="3" id="KW-1185">Reference proteome</keyword>
<evidence type="ECO:0000313" key="2">
    <source>
        <dbReference type="EMBL" id="KAG0554576.1"/>
    </source>
</evidence>
<keyword evidence="1" id="KW-0472">Membrane</keyword>
<keyword evidence="1" id="KW-1133">Transmembrane helix</keyword>
<reference evidence="2" key="1">
    <citation type="submission" date="2020-06" db="EMBL/GenBank/DDBJ databases">
        <title>WGS assembly of Ceratodon purpureus strain R40.</title>
        <authorList>
            <person name="Carey S.B."/>
            <person name="Jenkins J."/>
            <person name="Shu S."/>
            <person name="Lovell J.T."/>
            <person name="Sreedasyam A."/>
            <person name="Maumus F."/>
            <person name="Tiley G.P."/>
            <person name="Fernandez-Pozo N."/>
            <person name="Barry K."/>
            <person name="Chen C."/>
            <person name="Wang M."/>
            <person name="Lipzen A."/>
            <person name="Daum C."/>
            <person name="Saski C.A."/>
            <person name="Payton A.C."/>
            <person name="Mcbreen J.C."/>
            <person name="Conrad R.E."/>
            <person name="Kollar L.M."/>
            <person name="Olsson S."/>
            <person name="Huttunen S."/>
            <person name="Landis J.B."/>
            <person name="Wickett N.J."/>
            <person name="Johnson M.G."/>
            <person name="Rensing S.A."/>
            <person name="Grimwood J."/>
            <person name="Schmutz J."/>
            <person name="Mcdaniel S.F."/>
        </authorList>
    </citation>
    <scope>NUCLEOTIDE SEQUENCE</scope>
    <source>
        <strain evidence="2">R40</strain>
    </source>
</reference>
<dbReference type="AlphaFoldDB" id="A0A8T0G5L8"/>
<dbReference type="Proteomes" id="UP000822688">
    <property type="component" value="Chromosome 12"/>
</dbReference>
<sequence length="130" mass="15015">MNGEQVEVATRTMVAGAIVSFTAIYLIYKKKLAQRNYGYSDFNIGSSMCPPTLNSRFWKNKKNCILVVVVIIICIIFIKRNELQNVGIPNLNAIGRREQENFRRQDCQDPYAHPLRHNPLYHPPPHHHGR</sequence>
<evidence type="ECO:0008006" key="4">
    <source>
        <dbReference type="Google" id="ProtNLM"/>
    </source>
</evidence>
<evidence type="ECO:0000313" key="3">
    <source>
        <dbReference type="Proteomes" id="UP000822688"/>
    </source>
</evidence>
<proteinExistence type="predicted"/>
<name>A0A8T0G5L8_CERPU</name>
<organism evidence="2 3">
    <name type="scientific">Ceratodon purpureus</name>
    <name type="common">Fire moss</name>
    <name type="synonym">Dicranum purpureum</name>
    <dbReference type="NCBI Taxonomy" id="3225"/>
    <lineage>
        <taxon>Eukaryota</taxon>
        <taxon>Viridiplantae</taxon>
        <taxon>Streptophyta</taxon>
        <taxon>Embryophyta</taxon>
        <taxon>Bryophyta</taxon>
        <taxon>Bryophytina</taxon>
        <taxon>Bryopsida</taxon>
        <taxon>Dicranidae</taxon>
        <taxon>Pseudoditrichales</taxon>
        <taxon>Ditrichaceae</taxon>
        <taxon>Ceratodon</taxon>
    </lineage>
</organism>
<keyword evidence="1" id="KW-0812">Transmembrane</keyword>
<evidence type="ECO:0000256" key="1">
    <source>
        <dbReference type="SAM" id="Phobius"/>
    </source>
</evidence>
<dbReference type="EMBL" id="CM026433">
    <property type="protein sequence ID" value="KAG0554576.1"/>
    <property type="molecule type" value="Genomic_DNA"/>
</dbReference>
<protein>
    <recommendedName>
        <fullName evidence="4">Transmembrane protein</fullName>
    </recommendedName>
</protein>
<accession>A0A8T0G5L8</accession>
<feature type="transmembrane region" description="Helical" evidence="1">
    <location>
        <begin position="12"/>
        <end position="28"/>
    </location>
</feature>
<comment type="caution">
    <text evidence="2">The sequence shown here is derived from an EMBL/GenBank/DDBJ whole genome shotgun (WGS) entry which is preliminary data.</text>
</comment>